<name>G2P354_STRV4</name>
<dbReference type="InterPro" id="IPR007822">
    <property type="entry name" value="LANC-like"/>
</dbReference>
<feature type="binding site" evidence="1">
    <location>
        <position position="296"/>
    </location>
    <ligand>
        <name>Zn(2+)</name>
        <dbReference type="ChEBI" id="CHEBI:29105"/>
    </ligand>
</feature>
<dbReference type="eggNOG" id="COG4403">
    <property type="taxonomic scope" value="Bacteria"/>
</dbReference>
<dbReference type="GO" id="GO:0046872">
    <property type="term" value="F:metal ion binding"/>
    <property type="evidence" value="ECO:0007669"/>
    <property type="project" value="UniProtKB-KW"/>
</dbReference>
<keyword evidence="1" id="KW-0479">Metal-binding</keyword>
<dbReference type="CDD" id="cd04793">
    <property type="entry name" value="LanC"/>
    <property type="match status" value="1"/>
</dbReference>
<dbReference type="HOGENOM" id="CLU_049438_0_1_11"/>
<dbReference type="PRINTS" id="PR01955">
    <property type="entry name" value="LANCFRANKIA"/>
</dbReference>
<dbReference type="Pfam" id="PF05147">
    <property type="entry name" value="LANC_like"/>
    <property type="match status" value="1"/>
</dbReference>
<protein>
    <submittedName>
        <fullName evidence="2">Lanthionine synthetase C family protein</fullName>
    </submittedName>
</protein>
<dbReference type="Gene3D" id="1.50.10.20">
    <property type="match status" value="1"/>
</dbReference>
<keyword evidence="1" id="KW-0862">Zinc</keyword>
<dbReference type="Proteomes" id="UP000008703">
    <property type="component" value="Chromosome"/>
</dbReference>
<dbReference type="SMART" id="SM01260">
    <property type="entry name" value="LANC_like"/>
    <property type="match status" value="1"/>
</dbReference>
<proteinExistence type="predicted"/>
<dbReference type="KEGG" id="svl:Strvi_3083"/>
<evidence type="ECO:0000313" key="3">
    <source>
        <dbReference type="Proteomes" id="UP000008703"/>
    </source>
</evidence>
<organism evidence="2 3">
    <name type="scientific">Streptomyces violaceusniger (strain Tu 4113)</name>
    <dbReference type="NCBI Taxonomy" id="653045"/>
    <lineage>
        <taxon>Bacteria</taxon>
        <taxon>Bacillati</taxon>
        <taxon>Actinomycetota</taxon>
        <taxon>Actinomycetes</taxon>
        <taxon>Kitasatosporales</taxon>
        <taxon>Streptomycetaceae</taxon>
        <taxon>Streptomyces</taxon>
        <taxon>Streptomyces violaceusniger group</taxon>
    </lineage>
</organism>
<feature type="binding site" evidence="1">
    <location>
        <position position="345"/>
    </location>
    <ligand>
        <name>Zn(2+)</name>
        <dbReference type="ChEBI" id="CHEBI:29105"/>
    </ligand>
</feature>
<sequence>MTTEASRATAEASRATAASARRWDLDTVVAEIAARIRDHVTGTGDFPAAGLGMGASGAALLLSELSRNDPGLRPTVHALLAAEAGYAGARGPGLITGLGSLGFAAKHAARSPRDYATVRGRVDATLRHRLAKVLDAEYGRMESDVPGADREHFDVVSGVTGLGRYFLAEPSDPEAVHDVLRYLVALTEPVRAAAGPLPGWFSPPWPAAVDPRRREWVLDLGLAHGIAGPLALLSLCWTRGLRVPGHDTAIRRIARWLMSWRQEDPDAGPGWPGTVSADQELAATRPALGPGRASWCYGAPGIARALQLAGVALGEDAWVHTAAEAMRAVFARPGGLRGMDDPGLCHGLAGLARITGRMADELDDASLSARADEIAERLCARFDPGTAFGFPTAPVLPLRPEPLDAPTFLEGAAGVALVLLGRSTPPAGTADGEDREVPWDAALLLA</sequence>
<feature type="binding site" evidence="1">
    <location>
        <position position="346"/>
    </location>
    <ligand>
        <name>Zn(2+)</name>
        <dbReference type="ChEBI" id="CHEBI:29105"/>
    </ligand>
</feature>
<gene>
    <name evidence="2" type="ORF">Strvi_3083</name>
</gene>
<accession>G2P354</accession>
<evidence type="ECO:0000313" key="2">
    <source>
        <dbReference type="EMBL" id="AEM82780.1"/>
    </source>
</evidence>
<dbReference type="PRINTS" id="PR01950">
    <property type="entry name" value="LANCSUPER"/>
</dbReference>
<keyword evidence="3" id="KW-1185">Reference proteome</keyword>
<dbReference type="SUPFAM" id="SSF158745">
    <property type="entry name" value="LanC-like"/>
    <property type="match status" value="1"/>
</dbReference>
<dbReference type="AlphaFoldDB" id="G2P354"/>
<reference evidence="2" key="1">
    <citation type="submission" date="2011-08" db="EMBL/GenBank/DDBJ databases">
        <title>Complete sequence of chromosome of Streptomyces violaceusniger Tu 4113.</title>
        <authorList>
            <consortium name="US DOE Joint Genome Institute"/>
            <person name="Lucas S."/>
            <person name="Han J."/>
            <person name="Lapidus A."/>
            <person name="Cheng J.-F."/>
            <person name="Goodwin L."/>
            <person name="Pitluck S."/>
            <person name="Peters L."/>
            <person name="Ivanova N."/>
            <person name="Daligault H."/>
            <person name="Detter J.C."/>
            <person name="Han C."/>
            <person name="Tapia R."/>
            <person name="Land M."/>
            <person name="Hauser L."/>
            <person name="Kyrpides N."/>
            <person name="Ivanova N."/>
            <person name="Pagani I."/>
            <person name="Hagen A."/>
            <person name="Katz L."/>
            <person name="Fiedler H.-P."/>
            <person name="Keasling J."/>
            <person name="Fortman J."/>
            <person name="Woyke T."/>
        </authorList>
    </citation>
    <scope>NUCLEOTIDE SEQUENCE [LARGE SCALE GENOMIC DNA]</scope>
    <source>
        <strain evidence="2">Tu 4113</strain>
    </source>
</reference>
<evidence type="ECO:0000256" key="1">
    <source>
        <dbReference type="PIRSR" id="PIRSR607822-1"/>
    </source>
</evidence>
<dbReference type="InterPro" id="IPR033889">
    <property type="entry name" value="LanC"/>
</dbReference>
<dbReference type="GO" id="GO:0031179">
    <property type="term" value="P:peptide modification"/>
    <property type="evidence" value="ECO:0007669"/>
    <property type="project" value="InterPro"/>
</dbReference>
<dbReference type="RefSeq" id="WP_014056279.1">
    <property type="nucleotide sequence ID" value="NC_015957.1"/>
</dbReference>
<dbReference type="EMBL" id="CP002994">
    <property type="protein sequence ID" value="AEM82780.1"/>
    <property type="molecule type" value="Genomic_DNA"/>
</dbReference>